<evidence type="ECO:0000256" key="3">
    <source>
        <dbReference type="ARBA" id="ARBA00006347"/>
    </source>
</evidence>
<evidence type="ECO:0000256" key="8">
    <source>
        <dbReference type="ARBA" id="ARBA00023157"/>
    </source>
</evidence>
<evidence type="ECO:0000313" key="15">
    <source>
        <dbReference type="Proteomes" id="UP001652625"/>
    </source>
</evidence>
<dbReference type="PANTHER" id="PTHR45815">
    <property type="entry name" value="PROTEIN DISULFIDE-ISOMERASE A6"/>
    <property type="match status" value="1"/>
</dbReference>
<evidence type="ECO:0000256" key="12">
    <source>
        <dbReference type="SAM" id="MobiDB-lite"/>
    </source>
</evidence>
<protein>
    <recommendedName>
        <fullName evidence="4">protein disulfide-isomerase</fullName>
        <ecNumber evidence="4">5.3.4.1</ecNumber>
    </recommendedName>
</protein>
<dbReference type="NCBIfam" id="TIGR01126">
    <property type="entry name" value="pdi_dom"/>
    <property type="match status" value="1"/>
</dbReference>
<dbReference type="InterPro" id="IPR057305">
    <property type="entry name" value="Thioredox_PDIA6_C"/>
</dbReference>
<evidence type="ECO:0000313" key="16">
    <source>
        <dbReference type="RefSeq" id="XP_065652470.1"/>
    </source>
</evidence>
<feature type="domain" description="Thioredoxin" evidence="14">
    <location>
        <begin position="15"/>
        <end position="131"/>
    </location>
</feature>
<evidence type="ECO:0000256" key="10">
    <source>
        <dbReference type="ARBA" id="ARBA00023284"/>
    </source>
</evidence>
<feature type="chain" id="PRO_5045194216" description="protein disulfide-isomerase" evidence="13">
    <location>
        <begin position="18"/>
        <end position="437"/>
    </location>
</feature>
<proteinExistence type="inferred from homology"/>
<organism evidence="15 16">
    <name type="scientific">Hydra vulgaris</name>
    <name type="common">Hydra</name>
    <name type="synonym">Hydra attenuata</name>
    <dbReference type="NCBI Taxonomy" id="6087"/>
    <lineage>
        <taxon>Eukaryota</taxon>
        <taxon>Metazoa</taxon>
        <taxon>Cnidaria</taxon>
        <taxon>Hydrozoa</taxon>
        <taxon>Hydroidolina</taxon>
        <taxon>Anthoathecata</taxon>
        <taxon>Aplanulata</taxon>
        <taxon>Hydridae</taxon>
        <taxon>Hydra</taxon>
    </lineage>
</organism>
<dbReference type="Pfam" id="PF24541">
    <property type="entry name" value="Thioredox_PDIA6_C"/>
    <property type="match status" value="1"/>
</dbReference>
<dbReference type="RefSeq" id="XP_065652470.1">
    <property type="nucleotide sequence ID" value="XM_065796398.1"/>
</dbReference>
<evidence type="ECO:0000256" key="9">
    <source>
        <dbReference type="ARBA" id="ARBA00023235"/>
    </source>
</evidence>
<dbReference type="Gene3D" id="3.40.30.10">
    <property type="entry name" value="Glutaredoxin"/>
    <property type="match status" value="2"/>
</dbReference>
<comment type="catalytic activity">
    <reaction evidence="1">
        <text>Catalyzes the rearrangement of -S-S- bonds in proteins.</text>
        <dbReference type="EC" id="5.3.4.1"/>
    </reaction>
</comment>
<keyword evidence="7" id="KW-0256">Endoplasmic reticulum</keyword>
<keyword evidence="9" id="KW-0413">Isomerase</keyword>
<feature type="signal peptide" evidence="13">
    <location>
        <begin position="1"/>
        <end position="17"/>
    </location>
</feature>
<dbReference type="PRINTS" id="PR00421">
    <property type="entry name" value="THIOREDOXIN"/>
</dbReference>
<dbReference type="GeneID" id="100203193"/>
<comment type="similarity">
    <text evidence="3 11">Belongs to the protein disulfide isomerase family.</text>
</comment>
<evidence type="ECO:0000256" key="5">
    <source>
        <dbReference type="ARBA" id="ARBA00022729"/>
    </source>
</evidence>
<dbReference type="Proteomes" id="UP001652625">
    <property type="component" value="Chromosome 04"/>
</dbReference>
<accession>A0ABM4BTI2</accession>
<gene>
    <name evidence="16" type="primary">LOC100203193</name>
</gene>
<evidence type="ECO:0000256" key="11">
    <source>
        <dbReference type="RuleBase" id="RU004208"/>
    </source>
</evidence>
<dbReference type="InterPro" id="IPR013766">
    <property type="entry name" value="Thioredoxin_domain"/>
</dbReference>
<name>A0ABM4BTI2_HYDVU</name>
<dbReference type="PROSITE" id="PS00194">
    <property type="entry name" value="THIOREDOXIN_1"/>
    <property type="match status" value="2"/>
</dbReference>
<evidence type="ECO:0000256" key="1">
    <source>
        <dbReference type="ARBA" id="ARBA00001182"/>
    </source>
</evidence>
<feature type="region of interest" description="Disordered" evidence="12">
    <location>
        <begin position="137"/>
        <end position="156"/>
    </location>
</feature>
<dbReference type="Pfam" id="PF00085">
    <property type="entry name" value="Thioredoxin"/>
    <property type="match status" value="2"/>
</dbReference>
<dbReference type="InterPro" id="IPR036249">
    <property type="entry name" value="Thioredoxin-like_sf"/>
</dbReference>
<keyword evidence="8" id="KW-1015">Disulfide bond</keyword>
<dbReference type="SUPFAM" id="SSF52833">
    <property type="entry name" value="Thioredoxin-like"/>
    <property type="match status" value="3"/>
</dbReference>
<evidence type="ECO:0000256" key="6">
    <source>
        <dbReference type="ARBA" id="ARBA00022737"/>
    </source>
</evidence>
<dbReference type="PROSITE" id="PS51352">
    <property type="entry name" value="THIOREDOXIN_2"/>
    <property type="match status" value="2"/>
</dbReference>
<evidence type="ECO:0000256" key="7">
    <source>
        <dbReference type="ARBA" id="ARBA00022824"/>
    </source>
</evidence>
<evidence type="ECO:0000256" key="4">
    <source>
        <dbReference type="ARBA" id="ARBA00012723"/>
    </source>
</evidence>
<feature type="domain" description="Thioredoxin" evidence="14">
    <location>
        <begin position="149"/>
        <end position="266"/>
    </location>
</feature>
<dbReference type="InterPro" id="IPR005788">
    <property type="entry name" value="PDI_thioredoxin-like_dom"/>
</dbReference>
<dbReference type="PANTHER" id="PTHR45815:SF3">
    <property type="entry name" value="PROTEIN DISULFIDE-ISOMERASE A6"/>
    <property type="match status" value="1"/>
</dbReference>
<keyword evidence="15" id="KW-1185">Reference proteome</keyword>
<keyword evidence="6" id="KW-0677">Repeat</keyword>
<evidence type="ECO:0000259" key="14">
    <source>
        <dbReference type="PROSITE" id="PS51352"/>
    </source>
</evidence>
<evidence type="ECO:0000256" key="13">
    <source>
        <dbReference type="SAM" id="SignalP"/>
    </source>
</evidence>
<dbReference type="EC" id="5.3.4.1" evidence="4"/>
<dbReference type="InterPro" id="IPR017937">
    <property type="entry name" value="Thioredoxin_CS"/>
</dbReference>
<keyword evidence="5 13" id="KW-0732">Signal</keyword>
<dbReference type="CDD" id="cd03001">
    <property type="entry name" value="PDI_a_P5"/>
    <property type="match status" value="2"/>
</dbReference>
<comment type="subcellular location">
    <subcellularLocation>
        <location evidence="2">Endoplasmic reticulum lumen</location>
    </subcellularLocation>
</comment>
<evidence type="ECO:0000256" key="2">
    <source>
        <dbReference type="ARBA" id="ARBA00004319"/>
    </source>
</evidence>
<keyword evidence="10" id="KW-0676">Redox-active center</keyword>
<feature type="compositionally biased region" description="Low complexity" evidence="12">
    <location>
        <begin position="139"/>
        <end position="152"/>
    </location>
</feature>
<sequence>MFKYLGVGLAIIYVVNALYEKSDDVVELTGGNFDHLVKYSDEIWLVEFYAPWCGHCKNLAPDWKKAATALKGIVKVGAVDMDVHGSVGGPYNVRGFPTIKIFSGDKSKPQDYNGARSAQAIVDEALKVASALARERLNGGSKRSSSGSSKSGNTKDVITLTDDNFEKEVIDTKDIVFVEFFAPWCGHCQRLEPEWAKAATELKGKVKLAALDATQYPNTAGRFNVQGYPTIKYFPAGAKDFNSAEDYQGGRTASDIIAFALDLHSANVDPPEIHQLTSDSVLKDNCNEKPLCVVSFLPDILDTQAAGRNAYLDLLRELGEKYKKKLWGWVWTSAGVHPKLEKTLEVGGFGYPAMAVVNIKKKIFVLLRSGFGREGIDELLKGIAVGRGRTQKLEDGLPTLSDAPAWDGKDGELLVEEEDIDLSDVVLDDEPEKKTEL</sequence>
<reference evidence="16" key="1">
    <citation type="submission" date="2025-08" db="UniProtKB">
        <authorList>
            <consortium name="RefSeq"/>
        </authorList>
    </citation>
    <scope>IDENTIFICATION</scope>
</reference>